<keyword evidence="2" id="KW-1185">Reference proteome</keyword>
<dbReference type="Proteomes" id="UP000886520">
    <property type="component" value="Chromosome 19"/>
</dbReference>
<evidence type="ECO:0000313" key="1">
    <source>
        <dbReference type="EMBL" id="KAI5065220.1"/>
    </source>
</evidence>
<organism evidence="1 2">
    <name type="scientific">Adiantum capillus-veneris</name>
    <name type="common">Maidenhair fern</name>
    <dbReference type="NCBI Taxonomy" id="13818"/>
    <lineage>
        <taxon>Eukaryota</taxon>
        <taxon>Viridiplantae</taxon>
        <taxon>Streptophyta</taxon>
        <taxon>Embryophyta</taxon>
        <taxon>Tracheophyta</taxon>
        <taxon>Polypodiopsida</taxon>
        <taxon>Polypodiidae</taxon>
        <taxon>Polypodiales</taxon>
        <taxon>Pteridineae</taxon>
        <taxon>Pteridaceae</taxon>
        <taxon>Vittarioideae</taxon>
        <taxon>Adiantum</taxon>
    </lineage>
</organism>
<reference evidence="1" key="1">
    <citation type="submission" date="2021-01" db="EMBL/GenBank/DDBJ databases">
        <title>Adiantum capillus-veneris genome.</title>
        <authorList>
            <person name="Fang Y."/>
            <person name="Liao Q."/>
        </authorList>
    </citation>
    <scope>NUCLEOTIDE SEQUENCE</scope>
    <source>
        <strain evidence="1">H3</strain>
        <tissue evidence="1">Leaf</tissue>
    </source>
</reference>
<dbReference type="EMBL" id="JABFUD020000019">
    <property type="protein sequence ID" value="KAI5065220.1"/>
    <property type="molecule type" value="Genomic_DNA"/>
</dbReference>
<protein>
    <submittedName>
        <fullName evidence="1">Uncharacterized protein</fullName>
    </submittedName>
</protein>
<sequence length="116" mass="12797">MHGMSSVMALDTSLILLNDLEKLCRDGQLNSVLNAVNIMDERGFDCHLASQLIHMHLLCESLPEALQVFADKHILAVAVKACSGLASLDQAIAAALKMHKESLIAHQYRMWLHGIH</sequence>
<comment type="caution">
    <text evidence="1">The sequence shown here is derived from an EMBL/GenBank/DDBJ whole genome shotgun (WGS) entry which is preliminary data.</text>
</comment>
<accession>A0A9D4UCF4</accession>
<proteinExistence type="predicted"/>
<gene>
    <name evidence="1" type="ORF">GOP47_0019915</name>
</gene>
<dbReference type="AlphaFoldDB" id="A0A9D4UCF4"/>
<name>A0A9D4UCF4_ADICA</name>
<dbReference type="OrthoDB" id="185373at2759"/>
<evidence type="ECO:0000313" key="2">
    <source>
        <dbReference type="Proteomes" id="UP000886520"/>
    </source>
</evidence>